<dbReference type="Proteomes" id="UP001191082">
    <property type="component" value="Unassembled WGS sequence"/>
</dbReference>
<protein>
    <submittedName>
        <fullName evidence="2">Uncharacterized protein</fullName>
    </submittedName>
</protein>
<accession>A0ABY2XCS0</accession>
<feature type="region of interest" description="Disordered" evidence="1">
    <location>
        <begin position="38"/>
        <end position="105"/>
    </location>
</feature>
<reference evidence="2 3" key="1">
    <citation type="submission" date="2019-05" db="EMBL/GenBank/DDBJ databases">
        <title>Marivita sp. nov. isolated from sea sediment.</title>
        <authorList>
            <person name="Kim W."/>
        </authorList>
    </citation>
    <scope>NUCLEOTIDE SEQUENCE [LARGE SCALE GENOMIC DNA]</scope>
    <source>
        <strain evidence="2 3">CAU 1492</strain>
    </source>
</reference>
<evidence type="ECO:0000313" key="3">
    <source>
        <dbReference type="Proteomes" id="UP001191082"/>
    </source>
</evidence>
<feature type="compositionally biased region" description="Low complexity" evidence="1">
    <location>
        <begin position="55"/>
        <end position="72"/>
    </location>
</feature>
<sequence>MKLHGYNFDEFLDDWSMGLRQRFTFMGLISAIGLGSPTAAQGTGQTNSQPNAPENSNTGSPPTSGTSTQPTNETQGAGGTAQNGSSAGVGTPTAPAAPERTGHAARLSNYVARAHPDHDKATLGRFYAQAVNDRLRAEMMLTQLAKESGGKEASILLKPTSPIEEYRAGSGAGEPA</sequence>
<feature type="compositionally biased region" description="Polar residues" evidence="1">
    <location>
        <begin position="38"/>
        <end position="54"/>
    </location>
</feature>
<dbReference type="EMBL" id="VCPC01000002">
    <property type="protein sequence ID" value="TMV13654.1"/>
    <property type="molecule type" value="Genomic_DNA"/>
</dbReference>
<evidence type="ECO:0000313" key="2">
    <source>
        <dbReference type="EMBL" id="TMV13654.1"/>
    </source>
</evidence>
<gene>
    <name evidence="2" type="ORF">FGK64_13070</name>
</gene>
<keyword evidence="3" id="KW-1185">Reference proteome</keyword>
<evidence type="ECO:0000256" key="1">
    <source>
        <dbReference type="SAM" id="MobiDB-lite"/>
    </source>
</evidence>
<comment type="caution">
    <text evidence="2">The sequence shown here is derived from an EMBL/GenBank/DDBJ whole genome shotgun (WGS) entry which is preliminary data.</text>
</comment>
<organism evidence="2 3">
    <name type="scientific">Arenibacterium halophilum</name>
    <dbReference type="NCBI Taxonomy" id="2583821"/>
    <lineage>
        <taxon>Bacteria</taxon>
        <taxon>Pseudomonadati</taxon>
        <taxon>Pseudomonadota</taxon>
        <taxon>Alphaproteobacteria</taxon>
        <taxon>Rhodobacterales</taxon>
        <taxon>Paracoccaceae</taxon>
        <taxon>Arenibacterium</taxon>
    </lineage>
</organism>
<name>A0ABY2XCS0_9RHOB</name>
<dbReference type="RefSeq" id="WP_138864206.1">
    <property type="nucleotide sequence ID" value="NZ_VCPC01000002.1"/>
</dbReference>
<proteinExistence type="predicted"/>